<accession>A0A975WFA6</accession>
<dbReference type="AlphaFoldDB" id="A0A975WFA6"/>
<evidence type="ECO:0000313" key="1">
    <source>
        <dbReference type="EMBL" id="SEK10278.1"/>
    </source>
</evidence>
<gene>
    <name evidence="1" type="ORF">SAMN04487940_13230</name>
</gene>
<comment type="caution">
    <text evidence="1">The sequence shown here is derived from an EMBL/GenBank/DDBJ whole genome shotgun (WGS) entry which is preliminary data.</text>
</comment>
<dbReference type="EMBL" id="FNYY01000032">
    <property type="protein sequence ID" value="SEK10278.1"/>
    <property type="molecule type" value="Genomic_DNA"/>
</dbReference>
<name>A0A975WFA6_9RHOB</name>
<organism evidence="1 2">
    <name type="scientific">Marinovum algicola</name>
    <dbReference type="NCBI Taxonomy" id="42444"/>
    <lineage>
        <taxon>Bacteria</taxon>
        <taxon>Pseudomonadati</taxon>
        <taxon>Pseudomonadota</taxon>
        <taxon>Alphaproteobacteria</taxon>
        <taxon>Rhodobacterales</taxon>
        <taxon>Roseobacteraceae</taxon>
        <taxon>Marinovum</taxon>
    </lineage>
</organism>
<reference evidence="1 2" key="1">
    <citation type="submission" date="2016-10" db="EMBL/GenBank/DDBJ databases">
        <authorList>
            <person name="Varghese N."/>
            <person name="Submissions S."/>
        </authorList>
    </citation>
    <scope>NUCLEOTIDE SEQUENCE [LARGE SCALE GENOMIC DNA]</scope>
    <source>
        <strain evidence="1 2">FF3</strain>
    </source>
</reference>
<dbReference type="Proteomes" id="UP000182932">
    <property type="component" value="Unassembled WGS sequence"/>
</dbReference>
<dbReference type="RefSeq" id="WP_139211541.1">
    <property type="nucleotide sequence ID" value="NZ_FNYY01000032.1"/>
</dbReference>
<evidence type="ECO:0000313" key="2">
    <source>
        <dbReference type="Proteomes" id="UP000182932"/>
    </source>
</evidence>
<sequence length="221" mass="24713">MTHVAEPRRPENTDPAHVQRETCAMTLLPIHTVRRLYEDHTLEVIEALIGGGPFDQASDPLASQFLDPEAWRSMHKGPLMLSGNIKAETAWAFAHALAYDRYLPTVVLSRARSMCQASYNPGPVEVVYFPDAIGILHHGDGGTSGEDRLPPAEARMCLVTRDIDRPRDFLRRNDPFERTVWRWLDHLHAASVCCKGLKLPRIEHLARAATADPLELAPIAD</sequence>
<dbReference type="GeneID" id="80821039"/>
<proteinExistence type="predicted"/>
<keyword evidence="2" id="KW-1185">Reference proteome</keyword>
<protein>
    <submittedName>
        <fullName evidence="1">Uncharacterized protein</fullName>
    </submittedName>
</protein>